<gene>
    <name evidence="2" type="ORF">FCC1311_034591</name>
</gene>
<evidence type="ECO:0000313" key="2">
    <source>
        <dbReference type="EMBL" id="GBG29256.1"/>
    </source>
</evidence>
<dbReference type="InParanoid" id="A0A2R5GEB2"/>
<dbReference type="SUPFAM" id="SSF55718">
    <property type="entry name" value="SCP-like"/>
    <property type="match status" value="1"/>
</dbReference>
<name>A0A2R5GEB2_9STRA</name>
<feature type="domain" description="SCP2" evidence="1">
    <location>
        <begin position="6"/>
        <end position="103"/>
    </location>
</feature>
<dbReference type="InterPro" id="IPR003033">
    <property type="entry name" value="SCP2_sterol-bd_dom"/>
</dbReference>
<dbReference type="GO" id="GO:0005829">
    <property type="term" value="C:cytosol"/>
    <property type="evidence" value="ECO:0007669"/>
    <property type="project" value="TreeGrafter"/>
</dbReference>
<dbReference type="AlphaFoldDB" id="A0A2R5GEB2"/>
<dbReference type="Proteomes" id="UP000241890">
    <property type="component" value="Unassembled WGS sequence"/>
</dbReference>
<dbReference type="Pfam" id="PF02036">
    <property type="entry name" value="SCP2"/>
    <property type="match status" value="1"/>
</dbReference>
<dbReference type="PANTHER" id="PTHR10094">
    <property type="entry name" value="STEROL CARRIER PROTEIN 2 SCP-2 FAMILY PROTEIN"/>
    <property type="match status" value="1"/>
</dbReference>
<evidence type="ECO:0000313" key="3">
    <source>
        <dbReference type="Proteomes" id="UP000241890"/>
    </source>
</evidence>
<dbReference type="Gene3D" id="3.30.1050.10">
    <property type="entry name" value="SCP2 sterol-binding domain"/>
    <property type="match status" value="1"/>
</dbReference>
<sequence length="107" mass="11866">MADKVFQQMESAVTDPKNEAARKKINGVFQFNLSGPDSNWVLDLKNGKVEKGKAGKADVTLTMKESDFLNLMTGKANGQQLFMSGKIKFKGNMGMVMKLQDLTKMMN</sequence>
<evidence type="ECO:0000259" key="1">
    <source>
        <dbReference type="Pfam" id="PF02036"/>
    </source>
</evidence>
<reference evidence="2 3" key="1">
    <citation type="submission" date="2017-12" db="EMBL/GenBank/DDBJ databases">
        <title>Sequencing, de novo assembly and annotation of complete genome of a new Thraustochytrid species, strain FCC1311.</title>
        <authorList>
            <person name="Sedici K."/>
            <person name="Godart F."/>
            <person name="Aiese Cigliano R."/>
            <person name="Sanseverino W."/>
            <person name="Barakat M."/>
            <person name="Ortet P."/>
            <person name="Marechal E."/>
            <person name="Cagnac O."/>
            <person name="Amato A."/>
        </authorList>
    </citation>
    <scope>NUCLEOTIDE SEQUENCE [LARGE SCALE GENOMIC DNA]</scope>
</reference>
<accession>A0A2R5GEB2</accession>
<dbReference type="InterPro" id="IPR036527">
    <property type="entry name" value="SCP2_sterol-bd_dom_sf"/>
</dbReference>
<protein>
    <submittedName>
        <fullName evidence="2">Non-specific lipid-transfer protein</fullName>
    </submittedName>
</protein>
<dbReference type="PANTHER" id="PTHR10094:SF25">
    <property type="entry name" value="SCP2 STEROL-BINDING DOMAIN-CONTAINING PROTEIN 1"/>
    <property type="match status" value="1"/>
</dbReference>
<proteinExistence type="predicted"/>
<dbReference type="OrthoDB" id="5327538at2759"/>
<organism evidence="2 3">
    <name type="scientific">Hondaea fermentalgiana</name>
    <dbReference type="NCBI Taxonomy" id="2315210"/>
    <lineage>
        <taxon>Eukaryota</taxon>
        <taxon>Sar</taxon>
        <taxon>Stramenopiles</taxon>
        <taxon>Bigyra</taxon>
        <taxon>Labyrinthulomycetes</taxon>
        <taxon>Thraustochytrida</taxon>
        <taxon>Thraustochytriidae</taxon>
        <taxon>Hondaea</taxon>
    </lineage>
</organism>
<dbReference type="EMBL" id="BEYU01000054">
    <property type="protein sequence ID" value="GBG29256.1"/>
    <property type="molecule type" value="Genomic_DNA"/>
</dbReference>
<comment type="caution">
    <text evidence="2">The sequence shown here is derived from an EMBL/GenBank/DDBJ whole genome shotgun (WGS) entry which is preliminary data.</text>
</comment>
<keyword evidence="3" id="KW-1185">Reference proteome</keyword>